<dbReference type="PANTHER" id="PTHR24026">
    <property type="entry name" value="FAT ATYPICAL CADHERIN-RELATED"/>
    <property type="match status" value="1"/>
</dbReference>
<dbReference type="PANTHER" id="PTHR24026:SF126">
    <property type="entry name" value="PROTOCADHERIN FAT 4"/>
    <property type="match status" value="1"/>
</dbReference>
<feature type="non-terminal residue" evidence="9">
    <location>
        <position position="1"/>
    </location>
</feature>
<keyword evidence="6" id="KW-0472">Membrane</keyword>
<dbReference type="SUPFAM" id="SSF49313">
    <property type="entry name" value="Cadherin-like"/>
    <property type="match status" value="1"/>
</dbReference>
<evidence type="ECO:0000256" key="5">
    <source>
        <dbReference type="ARBA" id="ARBA00022989"/>
    </source>
</evidence>
<proteinExistence type="predicted"/>
<gene>
    <name evidence="9" type="primary">ORF30721</name>
</gene>
<dbReference type="CDD" id="cd11304">
    <property type="entry name" value="Cadherin_repeat"/>
    <property type="match status" value="1"/>
</dbReference>
<reference evidence="9" key="1">
    <citation type="submission" date="2014-12" db="EMBL/GenBank/DDBJ databases">
        <title>Insight into the proteome of Arion vulgaris.</title>
        <authorList>
            <person name="Aradska J."/>
            <person name="Bulat T."/>
            <person name="Smidak R."/>
            <person name="Sarate P."/>
            <person name="Gangsoo J."/>
            <person name="Sialana F."/>
            <person name="Bilban M."/>
            <person name="Lubec G."/>
        </authorList>
    </citation>
    <scope>NUCLEOTIDE SEQUENCE</scope>
    <source>
        <tissue evidence="9">Skin</tissue>
    </source>
</reference>
<dbReference type="GO" id="GO:0005509">
    <property type="term" value="F:calcium ion binding"/>
    <property type="evidence" value="ECO:0007669"/>
    <property type="project" value="UniProtKB-UniRule"/>
</dbReference>
<evidence type="ECO:0000256" key="4">
    <source>
        <dbReference type="ARBA" id="ARBA00022837"/>
    </source>
</evidence>
<organism evidence="9">
    <name type="scientific">Arion vulgaris</name>
    <dbReference type="NCBI Taxonomy" id="1028688"/>
    <lineage>
        <taxon>Eukaryota</taxon>
        <taxon>Metazoa</taxon>
        <taxon>Spiralia</taxon>
        <taxon>Lophotrochozoa</taxon>
        <taxon>Mollusca</taxon>
        <taxon>Gastropoda</taxon>
        <taxon>Heterobranchia</taxon>
        <taxon>Euthyneura</taxon>
        <taxon>Panpulmonata</taxon>
        <taxon>Eupulmonata</taxon>
        <taxon>Stylommatophora</taxon>
        <taxon>Helicina</taxon>
        <taxon>Arionoidea</taxon>
        <taxon>Arionidae</taxon>
        <taxon>Arion</taxon>
    </lineage>
</organism>
<dbReference type="EMBL" id="HACG01010776">
    <property type="protein sequence ID" value="CEK57641.1"/>
    <property type="molecule type" value="Transcribed_RNA"/>
</dbReference>
<name>A0A0B6YPD7_9EUPU</name>
<evidence type="ECO:0000313" key="9">
    <source>
        <dbReference type="EMBL" id="CEK57641.1"/>
    </source>
</evidence>
<comment type="subcellular location">
    <subcellularLocation>
        <location evidence="1">Membrane</location>
    </subcellularLocation>
</comment>
<dbReference type="Gene3D" id="2.60.40.60">
    <property type="entry name" value="Cadherins"/>
    <property type="match status" value="1"/>
</dbReference>
<sequence length="110" mass="12189">YKFSATDADKDKTTNGKVSYYLASKDITGTNHSDLSDLDSSNGILSTTMRTIIRDLFDSEKESLLTIQIWANDSGLPDPRVTLSDKIQIKIGDVNDNAPEFYSDSKTNFS</sequence>
<dbReference type="InterPro" id="IPR015919">
    <property type="entry name" value="Cadherin-like_sf"/>
</dbReference>
<keyword evidence="3" id="KW-0677">Repeat</keyword>
<dbReference type="InterPro" id="IPR002126">
    <property type="entry name" value="Cadherin-like_dom"/>
</dbReference>
<evidence type="ECO:0000256" key="7">
    <source>
        <dbReference type="PROSITE-ProRule" id="PRU00043"/>
    </source>
</evidence>
<protein>
    <recommendedName>
        <fullName evidence="8">Cadherin domain-containing protein</fullName>
    </recommendedName>
</protein>
<dbReference type="GO" id="GO:0005886">
    <property type="term" value="C:plasma membrane"/>
    <property type="evidence" value="ECO:0007669"/>
    <property type="project" value="UniProtKB-SubCell"/>
</dbReference>
<feature type="domain" description="Cadherin" evidence="8">
    <location>
        <begin position="3"/>
        <end position="101"/>
    </location>
</feature>
<feature type="non-terminal residue" evidence="9">
    <location>
        <position position="110"/>
    </location>
</feature>
<dbReference type="GO" id="GO:0007156">
    <property type="term" value="P:homophilic cell adhesion via plasma membrane adhesion molecules"/>
    <property type="evidence" value="ECO:0007669"/>
    <property type="project" value="InterPro"/>
</dbReference>
<dbReference type="PROSITE" id="PS50268">
    <property type="entry name" value="CADHERIN_2"/>
    <property type="match status" value="1"/>
</dbReference>
<evidence type="ECO:0000259" key="8">
    <source>
        <dbReference type="PROSITE" id="PS50268"/>
    </source>
</evidence>
<evidence type="ECO:0000256" key="1">
    <source>
        <dbReference type="ARBA" id="ARBA00004370"/>
    </source>
</evidence>
<accession>A0A0B6YPD7</accession>
<keyword evidence="2" id="KW-0812">Transmembrane</keyword>
<evidence type="ECO:0000256" key="2">
    <source>
        <dbReference type="ARBA" id="ARBA00022692"/>
    </source>
</evidence>
<keyword evidence="5" id="KW-1133">Transmembrane helix</keyword>
<keyword evidence="4 7" id="KW-0106">Calcium</keyword>
<dbReference type="AlphaFoldDB" id="A0A0B6YPD7"/>
<dbReference type="PROSITE" id="PS00232">
    <property type="entry name" value="CADHERIN_1"/>
    <property type="match status" value="1"/>
</dbReference>
<evidence type="ECO:0000256" key="3">
    <source>
        <dbReference type="ARBA" id="ARBA00022737"/>
    </source>
</evidence>
<dbReference type="SMART" id="SM00112">
    <property type="entry name" value="CA"/>
    <property type="match status" value="1"/>
</dbReference>
<dbReference type="InterPro" id="IPR020894">
    <property type="entry name" value="Cadherin_CS"/>
</dbReference>
<evidence type="ECO:0000256" key="6">
    <source>
        <dbReference type="ARBA" id="ARBA00023136"/>
    </source>
</evidence>